<dbReference type="InterPro" id="IPR036388">
    <property type="entry name" value="WH-like_DNA-bd_sf"/>
</dbReference>
<evidence type="ECO:0000256" key="7">
    <source>
        <dbReference type="ARBA" id="ARBA00048696"/>
    </source>
</evidence>
<dbReference type="Gene3D" id="1.10.10.10">
    <property type="entry name" value="Winged helix-like DNA-binding domain superfamily/Winged helix DNA-binding domain"/>
    <property type="match status" value="1"/>
</dbReference>
<evidence type="ECO:0000256" key="4">
    <source>
        <dbReference type="ARBA" id="ARBA00022840"/>
    </source>
</evidence>
<dbReference type="SUPFAM" id="SSF140931">
    <property type="entry name" value="Fic-like"/>
    <property type="match status" value="1"/>
</dbReference>
<name>A0A9D9DHR5_9FIRM</name>
<keyword evidence="4" id="KW-0067">ATP-binding</keyword>
<sequence>MENDYTKKYILETGIGLQDVDRLKNSSYFVKESERYLKGEISLEELDNIIASYYESKPTTEDRSEEADKISIRIARLIGEDSFTFTVGQLLTIHKKLFVGVLKHPGQLRTCNFSKKEWVLDGASVIYGDFRDLEMTLQYDFKTEKQFDYSRLSIDEAIVHLAVFIANLWQIHAFEEGNTRTTAVFAIKYLRSLGFDVTNNDTFAKNAWYFRNALVRANYTNIQKGIYEDRSYLIKFLRNLLLNENNRLENKELHITPSSPNKGDTREVRLLVLLKTNPSIKTEELAEELGVSLRTVKSIVAILKKEGKLKRIGGKKYGRWKVKQE</sequence>
<dbReference type="Pfam" id="PF08279">
    <property type="entry name" value="HTH_11"/>
    <property type="match status" value="1"/>
</dbReference>
<protein>
    <recommendedName>
        <fullName evidence="5">protein adenylyltransferase</fullName>
        <ecNumber evidence="5">2.7.7.108</ecNumber>
    </recommendedName>
</protein>
<dbReference type="InterPro" id="IPR036390">
    <property type="entry name" value="WH_DNA-bd_sf"/>
</dbReference>
<dbReference type="AlphaFoldDB" id="A0A9D9DHR5"/>
<dbReference type="PANTHER" id="PTHR39560">
    <property type="entry name" value="PROTEIN ADENYLYLTRANSFERASE FIC-RELATED"/>
    <property type="match status" value="1"/>
</dbReference>
<dbReference type="GO" id="GO:0070733">
    <property type="term" value="F:AMPylase activity"/>
    <property type="evidence" value="ECO:0007669"/>
    <property type="project" value="UniProtKB-EC"/>
</dbReference>
<dbReference type="GO" id="GO:0051302">
    <property type="term" value="P:regulation of cell division"/>
    <property type="evidence" value="ECO:0007669"/>
    <property type="project" value="TreeGrafter"/>
</dbReference>
<dbReference type="Pfam" id="PF02661">
    <property type="entry name" value="Fic"/>
    <property type="match status" value="1"/>
</dbReference>
<comment type="catalytic activity">
    <reaction evidence="6">
        <text>L-threonyl-[protein] + ATP = 3-O-(5'-adenylyl)-L-threonyl-[protein] + diphosphate</text>
        <dbReference type="Rhea" id="RHEA:54292"/>
        <dbReference type="Rhea" id="RHEA-COMP:11060"/>
        <dbReference type="Rhea" id="RHEA-COMP:13847"/>
        <dbReference type="ChEBI" id="CHEBI:30013"/>
        <dbReference type="ChEBI" id="CHEBI:30616"/>
        <dbReference type="ChEBI" id="CHEBI:33019"/>
        <dbReference type="ChEBI" id="CHEBI:138113"/>
        <dbReference type="EC" id="2.7.7.108"/>
    </reaction>
</comment>
<dbReference type="EMBL" id="JADINA010000024">
    <property type="protein sequence ID" value="MBO8426415.1"/>
    <property type="molecule type" value="Genomic_DNA"/>
</dbReference>
<evidence type="ECO:0000256" key="6">
    <source>
        <dbReference type="ARBA" id="ARBA00047939"/>
    </source>
</evidence>
<keyword evidence="1" id="KW-0808">Transferase</keyword>
<dbReference type="PROSITE" id="PS51459">
    <property type="entry name" value="FIDO"/>
    <property type="match status" value="1"/>
</dbReference>
<dbReference type="PANTHER" id="PTHR39560:SF1">
    <property type="entry name" value="PROTEIN ADENYLYLTRANSFERASE FIC-RELATED"/>
    <property type="match status" value="1"/>
</dbReference>
<dbReference type="InterPro" id="IPR013196">
    <property type="entry name" value="HTH_11"/>
</dbReference>
<dbReference type="SUPFAM" id="SSF46785">
    <property type="entry name" value="Winged helix' DNA-binding domain"/>
    <property type="match status" value="1"/>
</dbReference>
<dbReference type="InterPro" id="IPR036597">
    <property type="entry name" value="Fido-like_dom_sf"/>
</dbReference>
<feature type="domain" description="Fido" evidence="8">
    <location>
        <begin position="85"/>
        <end position="239"/>
    </location>
</feature>
<reference evidence="9" key="1">
    <citation type="submission" date="2020-10" db="EMBL/GenBank/DDBJ databases">
        <authorList>
            <person name="Gilroy R."/>
        </authorList>
    </citation>
    <scope>NUCLEOTIDE SEQUENCE</scope>
    <source>
        <strain evidence="9">17113</strain>
    </source>
</reference>
<evidence type="ECO:0000256" key="3">
    <source>
        <dbReference type="ARBA" id="ARBA00022741"/>
    </source>
</evidence>
<evidence type="ECO:0000256" key="2">
    <source>
        <dbReference type="ARBA" id="ARBA00022695"/>
    </source>
</evidence>
<gene>
    <name evidence="9" type="ORF">IAC61_03735</name>
</gene>
<keyword evidence="3" id="KW-0547">Nucleotide-binding</keyword>
<accession>A0A9D9DHR5</accession>
<dbReference type="EC" id="2.7.7.108" evidence="5"/>
<dbReference type="GO" id="GO:0005524">
    <property type="term" value="F:ATP binding"/>
    <property type="evidence" value="ECO:0007669"/>
    <property type="project" value="UniProtKB-KW"/>
</dbReference>
<evidence type="ECO:0000256" key="5">
    <source>
        <dbReference type="ARBA" id="ARBA00034531"/>
    </source>
</evidence>
<evidence type="ECO:0000256" key="1">
    <source>
        <dbReference type="ARBA" id="ARBA00022679"/>
    </source>
</evidence>
<dbReference type="Gene3D" id="1.10.3290.10">
    <property type="entry name" value="Fido-like domain"/>
    <property type="match status" value="1"/>
</dbReference>
<evidence type="ECO:0000313" key="10">
    <source>
        <dbReference type="Proteomes" id="UP000823634"/>
    </source>
</evidence>
<evidence type="ECO:0000259" key="8">
    <source>
        <dbReference type="PROSITE" id="PS51459"/>
    </source>
</evidence>
<comment type="catalytic activity">
    <reaction evidence="7">
        <text>L-tyrosyl-[protein] + ATP = O-(5'-adenylyl)-L-tyrosyl-[protein] + diphosphate</text>
        <dbReference type="Rhea" id="RHEA:54288"/>
        <dbReference type="Rhea" id="RHEA-COMP:10136"/>
        <dbReference type="Rhea" id="RHEA-COMP:13846"/>
        <dbReference type="ChEBI" id="CHEBI:30616"/>
        <dbReference type="ChEBI" id="CHEBI:33019"/>
        <dbReference type="ChEBI" id="CHEBI:46858"/>
        <dbReference type="ChEBI" id="CHEBI:83624"/>
        <dbReference type="EC" id="2.7.7.108"/>
    </reaction>
</comment>
<reference evidence="9" key="2">
    <citation type="journal article" date="2021" name="PeerJ">
        <title>Extensive microbial diversity within the chicken gut microbiome revealed by metagenomics and culture.</title>
        <authorList>
            <person name="Gilroy R."/>
            <person name="Ravi A."/>
            <person name="Getino M."/>
            <person name="Pursley I."/>
            <person name="Horton D.L."/>
            <person name="Alikhan N.F."/>
            <person name="Baker D."/>
            <person name="Gharbi K."/>
            <person name="Hall N."/>
            <person name="Watson M."/>
            <person name="Adriaenssens E.M."/>
            <person name="Foster-Nyarko E."/>
            <person name="Jarju S."/>
            <person name="Secka A."/>
            <person name="Antonio M."/>
            <person name="Oren A."/>
            <person name="Chaudhuri R.R."/>
            <person name="La Ragione R."/>
            <person name="Hildebrand F."/>
            <person name="Pallen M.J."/>
        </authorList>
    </citation>
    <scope>NUCLEOTIDE SEQUENCE</scope>
    <source>
        <strain evidence="9">17113</strain>
    </source>
</reference>
<comment type="caution">
    <text evidence="9">The sequence shown here is derived from an EMBL/GenBank/DDBJ whole genome shotgun (WGS) entry which is preliminary data.</text>
</comment>
<evidence type="ECO:0000313" key="9">
    <source>
        <dbReference type="EMBL" id="MBO8426415.1"/>
    </source>
</evidence>
<organism evidence="9 10">
    <name type="scientific">Candidatus Alloenteromonas pullistercoris</name>
    <dbReference type="NCBI Taxonomy" id="2840785"/>
    <lineage>
        <taxon>Bacteria</taxon>
        <taxon>Bacillati</taxon>
        <taxon>Bacillota</taxon>
        <taxon>Bacillota incertae sedis</taxon>
        <taxon>Candidatus Alloenteromonas</taxon>
    </lineage>
</organism>
<proteinExistence type="predicted"/>
<keyword evidence="2" id="KW-0548">Nucleotidyltransferase</keyword>
<dbReference type="Proteomes" id="UP000823634">
    <property type="component" value="Unassembled WGS sequence"/>
</dbReference>
<dbReference type="InterPro" id="IPR003812">
    <property type="entry name" value="Fido"/>
</dbReference>